<dbReference type="Gene3D" id="3.30.360.10">
    <property type="entry name" value="Dihydrodipicolinate Reductase, domain 2"/>
    <property type="match status" value="1"/>
</dbReference>
<dbReference type="Pfam" id="PF01408">
    <property type="entry name" value="GFO_IDH_MocA"/>
    <property type="match status" value="1"/>
</dbReference>
<evidence type="ECO:0000256" key="1">
    <source>
        <dbReference type="ARBA" id="ARBA00023002"/>
    </source>
</evidence>
<dbReference type="Proteomes" id="UP001321047">
    <property type="component" value="Unassembled WGS sequence"/>
</dbReference>
<feature type="domain" description="GFO/IDH/MocA-like oxidoreductase" evidence="3">
    <location>
        <begin position="132"/>
        <end position="271"/>
    </location>
</feature>
<reference evidence="4 5" key="1">
    <citation type="submission" date="2022-09" db="EMBL/GenBank/DDBJ databases">
        <title>Enrichment on poylsaccharides allowed isolation of novel metabolic and taxonomic groups of Haloarchaea.</title>
        <authorList>
            <person name="Sorokin D.Y."/>
            <person name="Elcheninov A.G."/>
            <person name="Khizhniak T.V."/>
            <person name="Kolganova T.V."/>
            <person name="Kublanov I.V."/>
        </authorList>
    </citation>
    <scope>NUCLEOTIDE SEQUENCE [LARGE SCALE GENOMIC DNA]</scope>
    <source>
        <strain evidence="4 5">AArc-curdl1</strain>
    </source>
</reference>
<evidence type="ECO:0000313" key="4">
    <source>
        <dbReference type="EMBL" id="MCU4751197.1"/>
    </source>
</evidence>
<dbReference type="InterPro" id="IPR055170">
    <property type="entry name" value="GFO_IDH_MocA-like_dom"/>
</dbReference>
<comment type="caution">
    <text evidence="4">The sequence shown here is derived from an EMBL/GenBank/DDBJ whole genome shotgun (WGS) entry which is preliminary data.</text>
</comment>
<dbReference type="InterPro" id="IPR050463">
    <property type="entry name" value="Gfo/Idh/MocA_oxidrdct_glycsds"/>
</dbReference>
<dbReference type="SUPFAM" id="SSF55347">
    <property type="entry name" value="Glyceraldehyde-3-phosphate dehydrogenase-like, C-terminal domain"/>
    <property type="match status" value="1"/>
</dbReference>
<dbReference type="Pfam" id="PF22725">
    <property type="entry name" value="GFO_IDH_MocA_C3"/>
    <property type="match status" value="1"/>
</dbReference>
<evidence type="ECO:0000259" key="2">
    <source>
        <dbReference type="Pfam" id="PF01408"/>
    </source>
</evidence>
<dbReference type="Gene3D" id="3.40.50.720">
    <property type="entry name" value="NAD(P)-binding Rossmann-like Domain"/>
    <property type="match status" value="1"/>
</dbReference>
<sequence length="355" mass="38398">MPPLLIGIVGAGNIGRIHARAIESLGESITAVADIDPASRESFANEFDVASTYDDYRTMLDAEPLDLVIVAVPNSLHAECAIAVLEADVDAFVEKPLAHTLEDAERLAAVEAESAGRVFVGFVRAFEPWVDEIRSAIDAGELGEVYDIDATFVRRRGIPQLGSWFTRKDVSGGGAVIDIGVHVVHLALHLLDFPEVETVSAMTGSHFGSKAEYTYLNMWGGAPVDDGAFDVDDYARALVRTADGVTLHLHLAWASNGESNQSLRIYGDRAGATIDGAGSTQRATLYSTRGDGLTDTELHLPDSDRFNEQWEYVLAVTRGDVEPSHNTLEEGLAVQRVVDAIYESAETKREVVLTE</sequence>
<accession>A0AAP3E5X8</accession>
<dbReference type="GO" id="GO:0016491">
    <property type="term" value="F:oxidoreductase activity"/>
    <property type="evidence" value="ECO:0007669"/>
    <property type="project" value="UniProtKB-KW"/>
</dbReference>
<dbReference type="PANTHER" id="PTHR43818:SF11">
    <property type="entry name" value="BCDNA.GH03377"/>
    <property type="match status" value="1"/>
</dbReference>
<protein>
    <submittedName>
        <fullName evidence="4">Gfo/Idh/MocA family oxidoreductase</fullName>
    </submittedName>
</protein>
<dbReference type="EMBL" id="JAOPJZ010000002">
    <property type="protein sequence ID" value="MCU4751197.1"/>
    <property type="molecule type" value="Genomic_DNA"/>
</dbReference>
<organism evidence="4 5">
    <name type="scientific">Natronosalvus hydrolyticus</name>
    <dbReference type="NCBI Taxonomy" id="2979988"/>
    <lineage>
        <taxon>Archaea</taxon>
        <taxon>Methanobacteriati</taxon>
        <taxon>Methanobacteriota</taxon>
        <taxon>Stenosarchaea group</taxon>
        <taxon>Halobacteria</taxon>
        <taxon>Halobacteriales</taxon>
        <taxon>Natrialbaceae</taxon>
        <taxon>Natronosalvus</taxon>
    </lineage>
</organism>
<evidence type="ECO:0000313" key="5">
    <source>
        <dbReference type="Proteomes" id="UP001321047"/>
    </source>
</evidence>
<dbReference type="RefSeq" id="WP_342806723.1">
    <property type="nucleotide sequence ID" value="NZ_JAOPJZ010000002.1"/>
</dbReference>
<dbReference type="AlphaFoldDB" id="A0AAP3E5X8"/>
<keyword evidence="1" id="KW-0560">Oxidoreductase</keyword>
<proteinExistence type="predicted"/>
<name>A0AAP3E5X8_9EURY</name>
<evidence type="ECO:0000259" key="3">
    <source>
        <dbReference type="Pfam" id="PF22725"/>
    </source>
</evidence>
<dbReference type="InterPro" id="IPR036291">
    <property type="entry name" value="NAD(P)-bd_dom_sf"/>
</dbReference>
<dbReference type="GO" id="GO:0000166">
    <property type="term" value="F:nucleotide binding"/>
    <property type="evidence" value="ECO:0007669"/>
    <property type="project" value="InterPro"/>
</dbReference>
<dbReference type="PANTHER" id="PTHR43818">
    <property type="entry name" value="BCDNA.GH03377"/>
    <property type="match status" value="1"/>
</dbReference>
<gene>
    <name evidence="4" type="ORF">OB919_04245</name>
</gene>
<feature type="domain" description="Gfo/Idh/MocA-like oxidoreductase N-terminal" evidence="2">
    <location>
        <begin position="6"/>
        <end position="122"/>
    </location>
</feature>
<keyword evidence="5" id="KW-1185">Reference proteome</keyword>
<dbReference type="SUPFAM" id="SSF51735">
    <property type="entry name" value="NAD(P)-binding Rossmann-fold domains"/>
    <property type="match status" value="1"/>
</dbReference>
<dbReference type="InterPro" id="IPR000683">
    <property type="entry name" value="Gfo/Idh/MocA-like_OxRdtase_N"/>
</dbReference>